<evidence type="ECO:0008006" key="3">
    <source>
        <dbReference type="Google" id="ProtNLM"/>
    </source>
</evidence>
<evidence type="ECO:0000313" key="1">
    <source>
        <dbReference type="EMBL" id="GMA40197.1"/>
    </source>
</evidence>
<keyword evidence="2" id="KW-1185">Reference proteome</keyword>
<dbReference type="Proteomes" id="UP001157126">
    <property type="component" value="Unassembled WGS sequence"/>
</dbReference>
<proteinExistence type="predicted"/>
<name>A0ABQ6IQM9_9MICO</name>
<accession>A0ABQ6IQM9</accession>
<protein>
    <recommendedName>
        <fullName evidence="3">PhiRv1 phage protein</fullName>
    </recommendedName>
</protein>
<gene>
    <name evidence="1" type="ORF">GCM10025883_22420</name>
</gene>
<dbReference type="EMBL" id="BSUO01000001">
    <property type="protein sequence ID" value="GMA40197.1"/>
    <property type="molecule type" value="Genomic_DNA"/>
</dbReference>
<dbReference type="RefSeq" id="WP_284303937.1">
    <property type="nucleotide sequence ID" value="NZ_BSUO01000001.1"/>
</dbReference>
<sequence length="81" mass="8942">MPTQHLKSRETLALAGRIAALSRSRTADDAEFIDTRRRHKESALADHIRAVVDAAPPLTDEQRERLVVLLRPSATNGCAAR</sequence>
<comment type="caution">
    <text evidence="1">The sequence shown here is derived from an EMBL/GenBank/DDBJ whole genome shotgun (WGS) entry which is preliminary data.</text>
</comment>
<organism evidence="1 2">
    <name type="scientific">Mobilicoccus caccae</name>
    <dbReference type="NCBI Taxonomy" id="1859295"/>
    <lineage>
        <taxon>Bacteria</taxon>
        <taxon>Bacillati</taxon>
        <taxon>Actinomycetota</taxon>
        <taxon>Actinomycetes</taxon>
        <taxon>Micrococcales</taxon>
        <taxon>Dermatophilaceae</taxon>
        <taxon>Mobilicoccus</taxon>
    </lineage>
</organism>
<reference evidence="2" key="1">
    <citation type="journal article" date="2019" name="Int. J. Syst. Evol. Microbiol.">
        <title>The Global Catalogue of Microorganisms (GCM) 10K type strain sequencing project: providing services to taxonomists for standard genome sequencing and annotation.</title>
        <authorList>
            <consortium name="The Broad Institute Genomics Platform"/>
            <consortium name="The Broad Institute Genome Sequencing Center for Infectious Disease"/>
            <person name="Wu L."/>
            <person name="Ma J."/>
        </authorList>
    </citation>
    <scope>NUCLEOTIDE SEQUENCE [LARGE SCALE GENOMIC DNA]</scope>
    <source>
        <strain evidence="2">NBRC 113072</strain>
    </source>
</reference>
<evidence type="ECO:0000313" key="2">
    <source>
        <dbReference type="Proteomes" id="UP001157126"/>
    </source>
</evidence>